<dbReference type="Pfam" id="PF02786">
    <property type="entry name" value="CPSase_L_D2"/>
    <property type="match status" value="1"/>
</dbReference>
<dbReference type="PROSITE" id="PS50975">
    <property type="entry name" value="ATP_GRASP"/>
    <property type="match status" value="1"/>
</dbReference>
<dbReference type="InterPro" id="IPR011764">
    <property type="entry name" value="Biotin_carboxylation_dom"/>
</dbReference>
<dbReference type="PROSITE" id="PS50979">
    <property type="entry name" value="BC"/>
    <property type="match status" value="1"/>
</dbReference>
<dbReference type="EC" id="6.3.4.14" evidence="10"/>
<evidence type="ECO:0000256" key="5">
    <source>
        <dbReference type="ARBA" id="ARBA00022723"/>
    </source>
</evidence>
<evidence type="ECO:0000313" key="14">
    <source>
        <dbReference type="Proteomes" id="UP001516588"/>
    </source>
</evidence>
<gene>
    <name evidence="13" type="primary">accC</name>
    <name evidence="13" type="ORF">INF20_03310</name>
</gene>
<keyword evidence="4 10" id="KW-0436">Ligase</keyword>
<dbReference type="InterPro" id="IPR005479">
    <property type="entry name" value="CPAse_ATP-bd"/>
</dbReference>
<name>A0ABR9QX18_9FIRM</name>
<keyword evidence="10" id="KW-0275">Fatty acid biosynthesis</keyword>
<evidence type="ECO:0000256" key="4">
    <source>
        <dbReference type="ARBA" id="ARBA00022598"/>
    </source>
</evidence>
<dbReference type="InterPro" id="IPR011761">
    <property type="entry name" value="ATP-grasp"/>
</dbReference>
<accession>A0ABR9QX18</accession>
<dbReference type="InterPro" id="IPR051602">
    <property type="entry name" value="ACC_Biotin_Carboxylase"/>
</dbReference>
<protein>
    <recommendedName>
        <fullName evidence="10">Biotin carboxylase</fullName>
        <ecNumber evidence="10">6.3.4.14</ecNumber>
    </recommendedName>
    <alternativeName>
        <fullName evidence="10">Acetyl-coenzyme A carboxylase biotin carboxylase subunit A</fullName>
    </alternativeName>
</protein>
<keyword evidence="5" id="KW-0479">Metal-binding</keyword>
<evidence type="ECO:0000259" key="11">
    <source>
        <dbReference type="PROSITE" id="PS50975"/>
    </source>
</evidence>
<dbReference type="EMBL" id="JADCKA010000004">
    <property type="protein sequence ID" value="MBE5035307.1"/>
    <property type="molecule type" value="Genomic_DNA"/>
</dbReference>
<comment type="function">
    <text evidence="1 10">This protein is a component of the acetyl coenzyme A carboxylase complex; first, biotin carboxylase catalyzes the carboxylation of the carrier protein and then the transcarboxylase transfers the carboxyl group to form malonyl-CoA.</text>
</comment>
<comment type="caution">
    <text evidence="13">The sequence shown here is derived from an EMBL/GenBank/DDBJ whole genome shotgun (WGS) entry which is preliminary data.</text>
</comment>
<feature type="domain" description="Biotin carboxylation" evidence="12">
    <location>
        <begin position="1"/>
        <end position="437"/>
    </location>
</feature>
<keyword evidence="7 9" id="KW-0067">ATP-binding</keyword>
<dbReference type="PANTHER" id="PTHR48095:SF2">
    <property type="entry name" value="BIOTIN CARBOXYLASE, CHLOROPLASTIC"/>
    <property type="match status" value="1"/>
</dbReference>
<comment type="catalytic activity">
    <reaction evidence="10">
        <text>N(6)-biotinyl-L-lysyl-[protein] + hydrogencarbonate + ATP = N(6)-carboxybiotinyl-L-lysyl-[protein] + ADP + phosphate + H(+)</text>
        <dbReference type="Rhea" id="RHEA:13501"/>
        <dbReference type="Rhea" id="RHEA-COMP:10505"/>
        <dbReference type="Rhea" id="RHEA-COMP:10506"/>
        <dbReference type="ChEBI" id="CHEBI:15378"/>
        <dbReference type="ChEBI" id="CHEBI:17544"/>
        <dbReference type="ChEBI" id="CHEBI:30616"/>
        <dbReference type="ChEBI" id="CHEBI:43474"/>
        <dbReference type="ChEBI" id="CHEBI:83144"/>
        <dbReference type="ChEBI" id="CHEBI:83145"/>
        <dbReference type="ChEBI" id="CHEBI:456216"/>
        <dbReference type="EC" id="6.3.4.14"/>
    </reaction>
</comment>
<keyword evidence="6 9" id="KW-0547">Nucleotide-binding</keyword>
<keyword evidence="10" id="KW-0276">Fatty acid metabolism</keyword>
<evidence type="ECO:0000256" key="9">
    <source>
        <dbReference type="PROSITE-ProRule" id="PRU00409"/>
    </source>
</evidence>
<keyword evidence="10" id="KW-0444">Lipid biosynthesis</keyword>
<evidence type="ECO:0000256" key="10">
    <source>
        <dbReference type="RuleBase" id="RU365063"/>
    </source>
</evidence>
<evidence type="ECO:0000256" key="1">
    <source>
        <dbReference type="ARBA" id="ARBA00003761"/>
    </source>
</evidence>
<comment type="pathway">
    <text evidence="2 10">Lipid metabolism; malonyl-CoA biosynthesis; malonyl-CoA from acetyl-CoA: step 1/1.</text>
</comment>
<keyword evidence="14" id="KW-1185">Reference proteome</keyword>
<dbReference type="Pfam" id="PF02785">
    <property type="entry name" value="Biotin_carb_C"/>
    <property type="match status" value="1"/>
</dbReference>
<comment type="subunit">
    <text evidence="3 10">Acetyl-CoA carboxylase is a heterohexamer of biotin carboxyl carrier protein, biotin carboxylase and the two subunits of carboxyl transferase in a 2:2 complex.</text>
</comment>
<keyword evidence="10" id="KW-0092">Biotin</keyword>
<evidence type="ECO:0000256" key="6">
    <source>
        <dbReference type="ARBA" id="ARBA00022741"/>
    </source>
</evidence>
<dbReference type="NCBIfam" id="NF006367">
    <property type="entry name" value="PRK08591.1"/>
    <property type="match status" value="1"/>
</dbReference>
<dbReference type="GO" id="GO:0004075">
    <property type="term" value="F:biotin carboxylase activity"/>
    <property type="evidence" value="ECO:0007669"/>
    <property type="project" value="UniProtKB-EC"/>
</dbReference>
<evidence type="ECO:0000256" key="2">
    <source>
        <dbReference type="ARBA" id="ARBA00004956"/>
    </source>
</evidence>
<feature type="domain" description="ATP-grasp" evidence="11">
    <location>
        <begin position="120"/>
        <end position="316"/>
    </location>
</feature>
<dbReference type="PROSITE" id="PS00867">
    <property type="entry name" value="CPSASE_2"/>
    <property type="match status" value="1"/>
</dbReference>
<dbReference type="InterPro" id="IPR005482">
    <property type="entry name" value="Biotin_COase_C"/>
</dbReference>
<evidence type="ECO:0000256" key="7">
    <source>
        <dbReference type="ARBA" id="ARBA00022840"/>
    </source>
</evidence>
<dbReference type="Pfam" id="PF00289">
    <property type="entry name" value="Biotin_carb_N"/>
    <property type="match status" value="1"/>
</dbReference>
<evidence type="ECO:0000256" key="3">
    <source>
        <dbReference type="ARBA" id="ARBA00011750"/>
    </source>
</evidence>
<evidence type="ECO:0000256" key="8">
    <source>
        <dbReference type="ARBA" id="ARBA00022842"/>
    </source>
</evidence>
<keyword evidence="8" id="KW-0460">Magnesium</keyword>
<keyword evidence="10" id="KW-0443">Lipid metabolism</keyword>
<evidence type="ECO:0000259" key="12">
    <source>
        <dbReference type="PROSITE" id="PS50979"/>
    </source>
</evidence>
<evidence type="ECO:0000313" key="13">
    <source>
        <dbReference type="EMBL" id="MBE5035307.1"/>
    </source>
</evidence>
<dbReference type="Proteomes" id="UP001516588">
    <property type="component" value="Unassembled WGS sequence"/>
</dbReference>
<reference evidence="13 14" key="1">
    <citation type="submission" date="2020-10" db="EMBL/GenBank/DDBJ databases">
        <title>ChiBAC.</title>
        <authorList>
            <person name="Zenner C."/>
            <person name="Hitch T.C.A."/>
            <person name="Clavel T."/>
        </authorList>
    </citation>
    <scope>NUCLEOTIDE SEQUENCE [LARGE SCALE GENOMIC DNA]</scope>
    <source>
        <strain evidence="13 14">DSM 108706</strain>
    </source>
</reference>
<organism evidence="13 14">
    <name type="scientific">Gallibacter intestinalis</name>
    <dbReference type="NCBI Taxonomy" id="2779356"/>
    <lineage>
        <taxon>Bacteria</taxon>
        <taxon>Bacillati</taxon>
        <taxon>Bacillota</taxon>
        <taxon>Clostridia</taxon>
        <taxon>Eubacteriales</taxon>
        <taxon>Eubacteriaceae</taxon>
        <taxon>Gallibacter</taxon>
    </lineage>
</organism>
<proteinExistence type="predicted"/>
<sequence>MFSKILIANRGEIAVRIIRACREMGIATVAVYSEADKDALHVSLADESICIGKAAASESYLNMTAILSAATMTGASAIHPGYGLLSENAKFAELCAQCGITFIGPSYEVIGKMGDKEKARQTMQAAGVPVIPGSDAFTDRKKAAKRAVEIGFPLMIKARSGGGGKGIRLVREEKDFNSAFDVAAREAEAAFGDGALYLEKYVNPAAHIEMQILADKSGNVICMGERQCSIQLNNQKLLEESPAPTMSAEKRKEMMEASVKAAKACGYENAGTIEYLVDKEGNFYFMEMNTRLQVEHTVTEMITGKDLVKWQIRIAAGVDMDFTQDDIRLDGCAIECRINTRSAGRIKTLHIPGGPNVRFDTALYQDYTVPPYYDSMVGKLIVKAGTREEAIRKMNAALCELIVEGLSVNIEQQLDILTDERFIEGAYDTGFMEKYQK</sequence>
<dbReference type="RefSeq" id="WP_226384977.1">
    <property type="nucleotide sequence ID" value="NZ_JADCKA010000004.1"/>
</dbReference>
<dbReference type="PANTHER" id="PTHR48095">
    <property type="entry name" value="PYRUVATE CARBOXYLASE SUBUNIT A"/>
    <property type="match status" value="1"/>
</dbReference>
<dbReference type="InterPro" id="IPR005481">
    <property type="entry name" value="BC-like_N"/>
</dbReference>
<dbReference type="NCBIfam" id="TIGR00514">
    <property type="entry name" value="accC"/>
    <property type="match status" value="1"/>
</dbReference>
<dbReference type="InterPro" id="IPR004549">
    <property type="entry name" value="Acetyl_CoA_COase_biotin_COase"/>
</dbReference>
<dbReference type="SMART" id="SM00878">
    <property type="entry name" value="Biotin_carb_C"/>
    <property type="match status" value="1"/>
</dbReference>